<dbReference type="EC" id="1.2.1.84" evidence="1"/>
<organism evidence="3 4">
    <name type="scientific">Diatraea saccharalis</name>
    <name type="common">sugarcane borer</name>
    <dbReference type="NCBI Taxonomy" id="40085"/>
    <lineage>
        <taxon>Eukaryota</taxon>
        <taxon>Metazoa</taxon>
        <taxon>Ecdysozoa</taxon>
        <taxon>Arthropoda</taxon>
        <taxon>Hexapoda</taxon>
        <taxon>Insecta</taxon>
        <taxon>Pterygota</taxon>
        <taxon>Neoptera</taxon>
        <taxon>Endopterygota</taxon>
        <taxon>Lepidoptera</taxon>
        <taxon>Glossata</taxon>
        <taxon>Ditrysia</taxon>
        <taxon>Pyraloidea</taxon>
        <taxon>Crambidae</taxon>
        <taxon>Crambinae</taxon>
        <taxon>Diatraea</taxon>
    </lineage>
</organism>
<dbReference type="GO" id="GO:0035336">
    <property type="term" value="P:long-chain fatty-acyl-CoA metabolic process"/>
    <property type="evidence" value="ECO:0007669"/>
    <property type="project" value="TreeGrafter"/>
</dbReference>
<dbReference type="PANTHER" id="PTHR11011">
    <property type="entry name" value="MALE STERILITY PROTEIN 2-RELATED"/>
    <property type="match status" value="1"/>
</dbReference>
<feature type="domain" description="Thioester reductase (TE)" evidence="2">
    <location>
        <begin position="27"/>
        <end position="191"/>
    </location>
</feature>
<dbReference type="InterPro" id="IPR013120">
    <property type="entry name" value="FAR_NAD-bd"/>
</dbReference>
<proteinExistence type="inferred from homology"/>
<keyword evidence="1" id="KW-0521">NADP</keyword>
<dbReference type="Gene3D" id="3.40.50.720">
    <property type="entry name" value="NAD(P)-binding Rossmann-like Domain"/>
    <property type="match status" value="1"/>
</dbReference>
<keyword evidence="1" id="KW-0560">Oxidoreductase</keyword>
<dbReference type="GO" id="GO:0005777">
    <property type="term" value="C:peroxisome"/>
    <property type="evidence" value="ECO:0007669"/>
    <property type="project" value="TreeGrafter"/>
</dbReference>
<dbReference type="PANTHER" id="PTHR11011:SF116">
    <property type="entry name" value="FATTY ACYL-COA REDUCTASE CG5065-RELATED"/>
    <property type="match status" value="1"/>
</dbReference>
<dbReference type="EMBL" id="OU893334">
    <property type="protein sequence ID" value="CAG9791126.1"/>
    <property type="molecule type" value="Genomic_DNA"/>
</dbReference>
<sequence>MTYKVDSKDASDIAIIPQFYAGREVFITGATGLIGKLLVERLLSTCPDIRRLYLLVRMKRGESPETRLNNLRDCSVFEVLRKNNPDQLKKLSFIPGDIMKFDLGLTDKTIADLHNVSVVFHLAATVNMNMQLDVAVKINTIATISLLDICDRLPKMAGFIHVSTGYCAAERTLVEEIVYPLPRPLEVMIEESINSEQMTQAEVKR</sequence>
<evidence type="ECO:0000313" key="3">
    <source>
        <dbReference type="EMBL" id="CAG9791126.1"/>
    </source>
</evidence>
<evidence type="ECO:0000259" key="2">
    <source>
        <dbReference type="Pfam" id="PF07993"/>
    </source>
</evidence>
<evidence type="ECO:0000313" key="4">
    <source>
        <dbReference type="Proteomes" id="UP001153714"/>
    </source>
</evidence>
<gene>
    <name evidence="3" type="ORF">DIATSA_LOCUS8759</name>
</gene>
<dbReference type="SUPFAM" id="SSF51735">
    <property type="entry name" value="NAD(P)-binding Rossmann-fold domains"/>
    <property type="match status" value="1"/>
</dbReference>
<name>A0A9N9R7L6_9NEOP</name>
<dbReference type="GO" id="GO:0080019">
    <property type="term" value="F:alcohol-forming very long-chain fatty acyl-CoA reductase activity"/>
    <property type="evidence" value="ECO:0007669"/>
    <property type="project" value="InterPro"/>
</dbReference>
<keyword evidence="4" id="KW-1185">Reference proteome</keyword>
<comment type="similarity">
    <text evidence="1">Belongs to the fatty acyl-CoA reductase family.</text>
</comment>
<dbReference type="GO" id="GO:0102965">
    <property type="term" value="F:alcohol-forming long-chain fatty acyl-CoA reductase activity"/>
    <property type="evidence" value="ECO:0007669"/>
    <property type="project" value="UniProtKB-EC"/>
</dbReference>
<dbReference type="Proteomes" id="UP001153714">
    <property type="component" value="Chromosome 3"/>
</dbReference>
<dbReference type="OrthoDB" id="429813at2759"/>
<dbReference type="Pfam" id="PF07993">
    <property type="entry name" value="NAD_binding_4"/>
    <property type="match status" value="1"/>
</dbReference>
<evidence type="ECO:0000256" key="1">
    <source>
        <dbReference type="RuleBase" id="RU363097"/>
    </source>
</evidence>
<keyword evidence="1" id="KW-0443">Lipid metabolism</keyword>
<dbReference type="InterPro" id="IPR036291">
    <property type="entry name" value="NAD(P)-bd_dom_sf"/>
</dbReference>
<reference evidence="3" key="2">
    <citation type="submission" date="2022-10" db="EMBL/GenBank/DDBJ databases">
        <authorList>
            <consortium name="ENA_rothamsted_submissions"/>
            <consortium name="culmorum"/>
            <person name="King R."/>
        </authorList>
    </citation>
    <scope>NUCLEOTIDE SEQUENCE</scope>
</reference>
<keyword evidence="1" id="KW-0444">Lipid biosynthesis</keyword>
<protein>
    <recommendedName>
        <fullName evidence="1">Fatty acyl-CoA reductase</fullName>
        <ecNumber evidence="1">1.2.1.84</ecNumber>
    </recommendedName>
</protein>
<dbReference type="InterPro" id="IPR026055">
    <property type="entry name" value="FAR"/>
</dbReference>
<accession>A0A9N9R7L6</accession>
<dbReference type="AlphaFoldDB" id="A0A9N9R7L6"/>
<comment type="catalytic activity">
    <reaction evidence="1">
        <text>a long-chain fatty acyl-CoA + 2 NADPH + 2 H(+) = a long-chain primary fatty alcohol + 2 NADP(+) + CoA</text>
        <dbReference type="Rhea" id="RHEA:52716"/>
        <dbReference type="ChEBI" id="CHEBI:15378"/>
        <dbReference type="ChEBI" id="CHEBI:57287"/>
        <dbReference type="ChEBI" id="CHEBI:57783"/>
        <dbReference type="ChEBI" id="CHEBI:58349"/>
        <dbReference type="ChEBI" id="CHEBI:77396"/>
        <dbReference type="ChEBI" id="CHEBI:83139"/>
        <dbReference type="EC" id="1.2.1.84"/>
    </reaction>
</comment>
<reference evidence="3" key="1">
    <citation type="submission" date="2021-12" db="EMBL/GenBank/DDBJ databases">
        <authorList>
            <person name="King R."/>
        </authorList>
    </citation>
    <scope>NUCLEOTIDE SEQUENCE</scope>
</reference>
<comment type="function">
    <text evidence="1">Catalyzes the reduction of fatty acyl-CoA to fatty alcohols.</text>
</comment>